<dbReference type="SUPFAM" id="SSF53474">
    <property type="entry name" value="alpha/beta-Hydrolases"/>
    <property type="match status" value="1"/>
</dbReference>
<dbReference type="PROSITE" id="PS51645">
    <property type="entry name" value="PHR_CRY_ALPHA_BETA"/>
    <property type="match status" value="1"/>
</dbReference>
<dbReference type="InterPro" id="IPR000073">
    <property type="entry name" value="AB_hydrolase_1"/>
</dbReference>
<feature type="domain" description="Photolyase/cryptochrome alpha/beta" evidence="1">
    <location>
        <begin position="137"/>
        <end position="268"/>
    </location>
</feature>
<dbReference type="InParanoid" id="A0A7I4E3A1"/>
<name>A0A7I4E3A1_PHYPA</name>
<dbReference type="PANTHER" id="PTHR47832">
    <property type="entry name" value="DNA PHOTOLYASE"/>
    <property type="match status" value="1"/>
</dbReference>
<gene>
    <name evidence="2" type="primary">LOC112283986</name>
</gene>
<dbReference type="EMBL" id="ABEU02000006">
    <property type="status" value="NOT_ANNOTATED_CDS"/>
    <property type="molecule type" value="Genomic_DNA"/>
</dbReference>
<dbReference type="EnsemblPlants" id="Pp3c6_9800V3.2">
    <property type="protein sequence ID" value="Pp3c6_9800V3.2"/>
    <property type="gene ID" value="Pp3c6_9800"/>
</dbReference>
<dbReference type="KEGG" id="ppp:112283986"/>
<proteinExistence type="predicted"/>
<evidence type="ECO:0000259" key="1">
    <source>
        <dbReference type="PROSITE" id="PS51645"/>
    </source>
</evidence>
<accession>A0A7I4E3A1</accession>
<dbReference type="InterPro" id="IPR036155">
    <property type="entry name" value="Crypto/Photolyase_N_sf"/>
</dbReference>
<dbReference type="GeneID" id="112283986"/>
<reference evidence="2 3" key="1">
    <citation type="journal article" date="2008" name="Science">
        <title>The Physcomitrella genome reveals evolutionary insights into the conquest of land by plants.</title>
        <authorList>
            <person name="Rensing S."/>
            <person name="Lang D."/>
            <person name="Zimmer A."/>
            <person name="Terry A."/>
            <person name="Salamov A."/>
            <person name="Shapiro H."/>
            <person name="Nishiyama T."/>
            <person name="Perroud P.-F."/>
            <person name="Lindquist E."/>
            <person name="Kamisugi Y."/>
            <person name="Tanahashi T."/>
            <person name="Sakakibara K."/>
            <person name="Fujita T."/>
            <person name="Oishi K."/>
            <person name="Shin-I T."/>
            <person name="Kuroki Y."/>
            <person name="Toyoda A."/>
            <person name="Suzuki Y."/>
            <person name="Hashimoto A."/>
            <person name="Yamaguchi K."/>
            <person name="Sugano A."/>
            <person name="Kohara Y."/>
            <person name="Fujiyama A."/>
            <person name="Anterola A."/>
            <person name="Aoki S."/>
            <person name="Ashton N."/>
            <person name="Barbazuk W.B."/>
            <person name="Barker E."/>
            <person name="Bennetzen J."/>
            <person name="Bezanilla M."/>
            <person name="Blankenship R."/>
            <person name="Cho S.H."/>
            <person name="Dutcher S."/>
            <person name="Estelle M."/>
            <person name="Fawcett J.A."/>
            <person name="Gundlach H."/>
            <person name="Hanada K."/>
            <person name="Heyl A."/>
            <person name="Hicks K.A."/>
            <person name="Hugh J."/>
            <person name="Lohr M."/>
            <person name="Mayer K."/>
            <person name="Melkozernov A."/>
            <person name="Murata T."/>
            <person name="Nelson D."/>
            <person name="Pils B."/>
            <person name="Prigge M."/>
            <person name="Reiss B."/>
            <person name="Renner T."/>
            <person name="Rombauts S."/>
            <person name="Rushton P."/>
            <person name="Sanderfoot A."/>
            <person name="Schween G."/>
            <person name="Shiu S.-H."/>
            <person name="Stueber K."/>
            <person name="Theodoulou F.L."/>
            <person name="Tu H."/>
            <person name="Van de Peer Y."/>
            <person name="Verrier P.J."/>
            <person name="Waters E."/>
            <person name="Wood A."/>
            <person name="Yang L."/>
            <person name="Cove D."/>
            <person name="Cuming A."/>
            <person name="Hasebe M."/>
            <person name="Lucas S."/>
            <person name="Mishler D.B."/>
            <person name="Reski R."/>
            <person name="Grigoriev I."/>
            <person name="Quatrano R.S."/>
            <person name="Boore J.L."/>
        </authorList>
    </citation>
    <scope>NUCLEOTIDE SEQUENCE [LARGE SCALE GENOMIC DNA]</scope>
    <source>
        <strain evidence="2 3">cv. Gransden 2004</strain>
    </source>
</reference>
<dbReference type="Gramene" id="Pp3c6_9800V3.2">
    <property type="protein sequence ID" value="Pp3c6_9800V3.2"/>
    <property type="gene ID" value="Pp3c6_9800"/>
</dbReference>
<evidence type="ECO:0000313" key="3">
    <source>
        <dbReference type="Proteomes" id="UP000006727"/>
    </source>
</evidence>
<organism evidence="2 3">
    <name type="scientific">Physcomitrium patens</name>
    <name type="common">Spreading-leaved earth moss</name>
    <name type="synonym">Physcomitrella patens</name>
    <dbReference type="NCBI Taxonomy" id="3218"/>
    <lineage>
        <taxon>Eukaryota</taxon>
        <taxon>Viridiplantae</taxon>
        <taxon>Streptophyta</taxon>
        <taxon>Embryophyta</taxon>
        <taxon>Bryophyta</taxon>
        <taxon>Bryophytina</taxon>
        <taxon>Bryopsida</taxon>
        <taxon>Funariidae</taxon>
        <taxon>Funariales</taxon>
        <taxon>Funariaceae</taxon>
        <taxon>Physcomitrium</taxon>
    </lineage>
</organism>
<reference evidence="2 3" key="2">
    <citation type="journal article" date="2018" name="Plant J.">
        <title>The Physcomitrella patens chromosome-scale assembly reveals moss genome structure and evolution.</title>
        <authorList>
            <person name="Lang D."/>
            <person name="Ullrich K.K."/>
            <person name="Murat F."/>
            <person name="Fuchs J."/>
            <person name="Jenkins J."/>
            <person name="Haas F.B."/>
            <person name="Piednoel M."/>
            <person name="Gundlach H."/>
            <person name="Van Bel M."/>
            <person name="Meyberg R."/>
            <person name="Vives C."/>
            <person name="Morata J."/>
            <person name="Symeonidi A."/>
            <person name="Hiss M."/>
            <person name="Muchero W."/>
            <person name="Kamisugi Y."/>
            <person name="Saleh O."/>
            <person name="Blanc G."/>
            <person name="Decker E.L."/>
            <person name="van Gessel N."/>
            <person name="Grimwood J."/>
            <person name="Hayes R.D."/>
            <person name="Graham S.W."/>
            <person name="Gunter L.E."/>
            <person name="McDaniel S.F."/>
            <person name="Hoernstein S.N.W."/>
            <person name="Larsson A."/>
            <person name="Li F.W."/>
            <person name="Perroud P.F."/>
            <person name="Phillips J."/>
            <person name="Ranjan P."/>
            <person name="Rokshar D.S."/>
            <person name="Rothfels C.J."/>
            <person name="Schneider L."/>
            <person name="Shu S."/>
            <person name="Stevenson D.W."/>
            <person name="Thummler F."/>
            <person name="Tillich M."/>
            <person name="Villarreal Aguilar J.C."/>
            <person name="Widiez T."/>
            <person name="Wong G.K."/>
            <person name="Wymore A."/>
            <person name="Zhang Y."/>
            <person name="Zimmer A.D."/>
            <person name="Quatrano R.S."/>
            <person name="Mayer K.F.X."/>
            <person name="Goodstein D."/>
            <person name="Casacuberta J.M."/>
            <person name="Vandepoele K."/>
            <person name="Reski R."/>
            <person name="Cuming A.C."/>
            <person name="Tuskan G.A."/>
            <person name="Maumus F."/>
            <person name="Salse J."/>
            <person name="Schmutz J."/>
            <person name="Rensing S.A."/>
        </authorList>
    </citation>
    <scope>NUCLEOTIDE SEQUENCE [LARGE SCALE GENOMIC DNA]</scope>
    <source>
        <strain evidence="2 3">cv. Gransden 2004</strain>
    </source>
</reference>
<dbReference type="Gene3D" id="3.40.50.620">
    <property type="entry name" value="HUPs"/>
    <property type="match status" value="1"/>
</dbReference>
<dbReference type="Pfam" id="PF00875">
    <property type="entry name" value="DNA_photolyase"/>
    <property type="match status" value="1"/>
</dbReference>
<dbReference type="InterPro" id="IPR029058">
    <property type="entry name" value="AB_hydrolase_fold"/>
</dbReference>
<dbReference type="SUPFAM" id="SSF52425">
    <property type="entry name" value="Cryptochrome/photolyase, N-terminal domain"/>
    <property type="match status" value="1"/>
</dbReference>
<dbReference type="PANTHER" id="PTHR47832:SF1">
    <property type="entry name" value="DNA PHOTOLYASE"/>
    <property type="match status" value="1"/>
</dbReference>
<dbReference type="Gene3D" id="1.25.40.80">
    <property type="match status" value="1"/>
</dbReference>
<keyword evidence="3" id="KW-1185">Reference proteome</keyword>
<dbReference type="InterPro" id="IPR014729">
    <property type="entry name" value="Rossmann-like_a/b/a_fold"/>
</dbReference>
<protein>
    <recommendedName>
        <fullName evidence="1">Photolyase/cryptochrome alpha/beta domain-containing protein</fullName>
    </recommendedName>
</protein>
<sequence length="846" mass="93589">MAGCLCSHSLSCVVTFSSKEVKLRSFQLSCCTLSEIMKLRITFKSLPTHTQHRRSHAGGPGVVGIHSSRGEVLASRSSLSLQLRNGNALNSNSTKCKAHGKAPGVTIVDSSSSVKKVNNGAAHVVASRKNGAMSGKKTAIVWFKHDLRTDDHPGLAFAAQYDHVIPLFIFDSSFYAGCSEERLASLFDAVADLRRSLKSIGSTLVIRRARVNDVLLNLAQEVGASTIIAEEEVEEIWHDLVASVSASLSVKSLSGQKTEVKQWNASLYDVEGIEDLPDNYKEFKRMGRRVLPPVNAPTSIPALPADIEEGHLPSLKDFLASSKAKSKENPYSEVLRAAQTQPAESLLMGKPHVTNGNVQQVTKASNSVARALMNLLNNLAEEKPFNSVWEHTQPKDAKVEIRSNEVGIIRGGATGALNMLHVYIKALETTLNPVEGVHSRMYEHIQELEKRPGASFRAIFNRALELGTLSRRRVYYEVMKCERERGGGLISPFGLSTFTASAALQDVKSIEWYELIQRKSRDQGSENGLKVCSWRWRGYLIQYSTSGDEGPAVVLIHGFGAFWEHYRDNIRGLAEKGNRVWGLTMVGFGRSEKPSIPYTELLLAELVRDFIIEVVKEPATLAGNSIGGYTTCVVAGLWPSIVRSLVLLNSAGQVVPNYTSLQYRKPREKSLIAKRGAHVLLIYLRHLSNRLLKRCYPNRTARVDAWLQSEVMRPSFDPGSTAVLESIFHLNPPLPLNFYIDRYVGEVLVIQGVRDPLYDATKRASVLQAYCANVTTRLLNAGHCPHDEVPDEVNALIHDWLRLAGTEPTMDTRALELQFLSSEDAAGIVEGDSRLIKSDWFSYFSR</sequence>
<dbReference type="Proteomes" id="UP000006727">
    <property type="component" value="Chromosome 6"/>
</dbReference>
<reference evidence="2" key="3">
    <citation type="submission" date="2020-12" db="UniProtKB">
        <authorList>
            <consortium name="EnsemblPlants"/>
        </authorList>
    </citation>
    <scope>IDENTIFICATION</scope>
</reference>
<dbReference type="InterPro" id="IPR006050">
    <property type="entry name" value="DNA_photolyase_N"/>
</dbReference>
<dbReference type="FunCoup" id="A0A7I4E3A1">
    <property type="interactions" value="874"/>
</dbReference>
<dbReference type="OrthoDB" id="408373at2759"/>
<evidence type="ECO:0000313" key="2">
    <source>
        <dbReference type="EnsemblPlants" id="Pp3c6_9800V3.2"/>
    </source>
</evidence>
<dbReference type="AlphaFoldDB" id="A0A7I4E3A1"/>
<dbReference type="Gene3D" id="3.40.50.1820">
    <property type="entry name" value="alpha/beta hydrolase"/>
    <property type="match status" value="1"/>
</dbReference>
<dbReference type="RefSeq" id="XP_024379190.1">
    <property type="nucleotide sequence ID" value="XM_024523422.2"/>
</dbReference>
<dbReference type="Pfam" id="PF12697">
    <property type="entry name" value="Abhydrolase_6"/>
    <property type="match status" value="1"/>
</dbReference>